<name>A0A917T6T4_9ACTN</name>
<dbReference type="NCBIfam" id="NF033788">
    <property type="entry name" value="HTH_metalloreg"/>
    <property type="match status" value="1"/>
</dbReference>
<evidence type="ECO:0000256" key="1">
    <source>
        <dbReference type="SAM" id="MobiDB-lite"/>
    </source>
</evidence>
<comment type="caution">
    <text evidence="3">The sequence shown here is derived from an EMBL/GenBank/DDBJ whole genome shotgun (WGS) entry which is preliminary data.</text>
</comment>
<proteinExistence type="predicted"/>
<protein>
    <submittedName>
        <fullName evidence="3">Transcriptional regulator</fullName>
    </submittedName>
</protein>
<dbReference type="SMART" id="SM00418">
    <property type="entry name" value="HTH_ARSR"/>
    <property type="match status" value="1"/>
</dbReference>
<reference evidence="3" key="1">
    <citation type="journal article" date="2014" name="Int. J. Syst. Evol. Microbiol.">
        <title>Complete genome sequence of Corynebacterium casei LMG S-19264T (=DSM 44701T), isolated from a smear-ripened cheese.</title>
        <authorList>
            <consortium name="US DOE Joint Genome Institute (JGI-PGF)"/>
            <person name="Walter F."/>
            <person name="Albersmeier A."/>
            <person name="Kalinowski J."/>
            <person name="Ruckert C."/>
        </authorList>
    </citation>
    <scope>NUCLEOTIDE SEQUENCE</scope>
    <source>
        <strain evidence="3">CGMCC 4.7308</strain>
    </source>
</reference>
<organism evidence="3 4">
    <name type="scientific">Nakamurella endophytica</name>
    <dbReference type="NCBI Taxonomy" id="1748367"/>
    <lineage>
        <taxon>Bacteria</taxon>
        <taxon>Bacillati</taxon>
        <taxon>Actinomycetota</taxon>
        <taxon>Actinomycetes</taxon>
        <taxon>Nakamurellales</taxon>
        <taxon>Nakamurellaceae</taxon>
        <taxon>Nakamurella</taxon>
    </lineage>
</organism>
<dbReference type="SUPFAM" id="SSF46785">
    <property type="entry name" value="Winged helix' DNA-binding domain"/>
    <property type="match status" value="1"/>
</dbReference>
<dbReference type="InterPro" id="IPR011991">
    <property type="entry name" value="ArsR-like_HTH"/>
</dbReference>
<feature type="region of interest" description="Disordered" evidence="1">
    <location>
        <begin position="103"/>
        <end position="123"/>
    </location>
</feature>
<dbReference type="CDD" id="cd00090">
    <property type="entry name" value="HTH_ARSR"/>
    <property type="match status" value="1"/>
</dbReference>
<dbReference type="PANTHER" id="PTHR38600">
    <property type="entry name" value="TRANSCRIPTIONAL REGULATORY PROTEIN"/>
    <property type="match status" value="1"/>
</dbReference>
<evidence type="ECO:0000259" key="2">
    <source>
        <dbReference type="PROSITE" id="PS50987"/>
    </source>
</evidence>
<sequence length="123" mass="14007">MVVDEGTEQEVDRLFHAMADATRRDILQRCTGDGLSVTRLAAAYPMSFAAVHKHVDVLARAGLVRRQRRGREQLVHTEHDGLRQLRQALDDLERTWRARADRMSDLLAEPGHRTPNTDGGQRR</sequence>
<dbReference type="InterPro" id="IPR001845">
    <property type="entry name" value="HTH_ArsR_DNA-bd_dom"/>
</dbReference>
<gene>
    <name evidence="3" type="ORF">GCM10011594_33840</name>
</gene>
<dbReference type="GO" id="GO:0003700">
    <property type="term" value="F:DNA-binding transcription factor activity"/>
    <property type="evidence" value="ECO:0007669"/>
    <property type="project" value="InterPro"/>
</dbReference>
<keyword evidence="4" id="KW-1185">Reference proteome</keyword>
<dbReference type="Gene3D" id="1.10.10.10">
    <property type="entry name" value="Winged helix-like DNA-binding domain superfamily/Winged helix DNA-binding domain"/>
    <property type="match status" value="1"/>
</dbReference>
<feature type="compositionally biased region" description="Polar residues" evidence="1">
    <location>
        <begin position="114"/>
        <end position="123"/>
    </location>
</feature>
<feature type="domain" description="HTH arsR-type" evidence="2">
    <location>
        <begin position="3"/>
        <end position="97"/>
    </location>
</feature>
<dbReference type="Pfam" id="PF12840">
    <property type="entry name" value="HTH_20"/>
    <property type="match status" value="1"/>
</dbReference>
<reference evidence="3" key="2">
    <citation type="submission" date="2020-09" db="EMBL/GenBank/DDBJ databases">
        <authorList>
            <person name="Sun Q."/>
            <person name="Zhou Y."/>
        </authorList>
    </citation>
    <scope>NUCLEOTIDE SEQUENCE</scope>
    <source>
        <strain evidence="3">CGMCC 4.7308</strain>
    </source>
</reference>
<accession>A0A917T6T4</accession>
<dbReference type="AlphaFoldDB" id="A0A917T6T4"/>
<dbReference type="PANTHER" id="PTHR38600:SF2">
    <property type="entry name" value="SLL0088 PROTEIN"/>
    <property type="match status" value="1"/>
</dbReference>
<evidence type="ECO:0000313" key="4">
    <source>
        <dbReference type="Proteomes" id="UP000655208"/>
    </source>
</evidence>
<evidence type="ECO:0000313" key="3">
    <source>
        <dbReference type="EMBL" id="GGM11119.1"/>
    </source>
</evidence>
<dbReference type="InterPro" id="IPR036390">
    <property type="entry name" value="WH_DNA-bd_sf"/>
</dbReference>
<dbReference type="EMBL" id="BMNA01000008">
    <property type="protein sequence ID" value="GGM11119.1"/>
    <property type="molecule type" value="Genomic_DNA"/>
</dbReference>
<dbReference type="RefSeq" id="WP_188943536.1">
    <property type="nucleotide sequence ID" value="NZ_BMNA01000008.1"/>
</dbReference>
<dbReference type="InterPro" id="IPR036388">
    <property type="entry name" value="WH-like_DNA-bd_sf"/>
</dbReference>
<dbReference type="Proteomes" id="UP000655208">
    <property type="component" value="Unassembled WGS sequence"/>
</dbReference>
<dbReference type="PROSITE" id="PS50987">
    <property type="entry name" value="HTH_ARSR_2"/>
    <property type="match status" value="1"/>
</dbReference>